<proteinExistence type="predicted"/>
<feature type="domain" description="O-methyltransferase C-terminal" evidence="4">
    <location>
        <begin position="112"/>
        <end position="314"/>
    </location>
</feature>
<dbReference type="InterPro" id="IPR036388">
    <property type="entry name" value="WH-like_DNA-bd_sf"/>
</dbReference>
<dbReference type="GO" id="GO:0032259">
    <property type="term" value="P:methylation"/>
    <property type="evidence" value="ECO:0007669"/>
    <property type="project" value="UniProtKB-KW"/>
</dbReference>
<keyword evidence="2" id="KW-0808">Transferase</keyword>
<protein>
    <submittedName>
        <fullName evidence="6">Methyltransferase</fullName>
    </submittedName>
</protein>
<dbReference type="InterPro" id="IPR001077">
    <property type="entry name" value="COMT_C"/>
</dbReference>
<dbReference type="Gene3D" id="3.40.50.150">
    <property type="entry name" value="Vaccinia Virus protein VP39"/>
    <property type="match status" value="1"/>
</dbReference>
<evidence type="ECO:0000313" key="6">
    <source>
        <dbReference type="EMBL" id="MFC5239193.1"/>
    </source>
</evidence>
<evidence type="ECO:0000313" key="7">
    <source>
        <dbReference type="Proteomes" id="UP001596035"/>
    </source>
</evidence>
<comment type="caution">
    <text evidence="6">The sequence shown here is derived from an EMBL/GenBank/DDBJ whole genome shotgun (WGS) entry which is preliminary data.</text>
</comment>
<dbReference type="PANTHER" id="PTHR43712:SF2">
    <property type="entry name" value="O-METHYLTRANSFERASE CICE"/>
    <property type="match status" value="1"/>
</dbReference>
<dbReference type="Pfam" id="PF08100">
    <property type="entry name" value="Dimerisation"/>
    <property type="match status" value="1"/>
</dbReference>
<dbReference type="CDD" id="cd02440">
    <property type="entry name" value="AdoMet_MTases"/>
    <property type="match status" value="1"/>
</dbReference>
<sequence>MGDEDGSAAALWRMANLGTPMAVRVAATLRIADHMAAGTRTAPALAEAVGAHPGALERLLRYLAVRGVFERDEDGRYALTALGRPLCEDHPAGLRAWFDIHTGGRGELSFVELLHSVTTGEAAFPVRYGRSYWDDLTADAERATAFNSLLGADVAVRAPDIVTGYDWGRLGHVVDVGGGDGSLLTALLEAHPGLRGTVVDLKEAALGAERSFAASGLDDRADAVTGSFFDPLPAGAGGYVLSLILHDWDDTAATAILRRCAEAAGRTGSVFVIESVGPQGDAPHTGMDLRMLCVYGAQERGVPEFAALAADAGLKVAAVHPAGPSAIIELTAADRTE</sequence>
<gene>
    <name evidence="6" type="ORF">ACFPWV_04575</name>
</gene>
<dbReference type="InterPro" id="IPR012967">
    <property type="entry name" value="COMT_dimerisation"/>
</dbReference>
<evidence type="ECO:0000256" key="2">
    <source>
        <dbReference type="ARBA" id="ARBA00022679"/>
    </source>
</evidence>
<evidence type="ECO:0000256" key="1">
    <source>
        <dbReference type="ARBA" id="ARBA00022603"/>
    </source>
</evidence>
<keyword evidence="7" id="KW-1185">Reference proteome</keyword>
<dbReference type="InterPro" id="IPR036390">
    <property type="entry name" value="WH_DNA-bd_sf"/>
</dbReference>
<reference evidence="7" key="1">
    <citation type="journal article" date="2019" name="Int. J. Syst. Evol. Microbiol.">
        <title>The Global Catalogue of Microorganisms (GCM) 10K type strain sequencing project: providing services to taxonomists for standard genome sequencing and annotation.</title>
        <authorList>
            <consortium name="The Broad Institute Genomics Platform"/>
            <consortium name="The Broad Institute Genome Sequencing Center for Infectious Disease"/>
            <person name="Wu L."/>
            <person name="Ma J."/>
        </authorList>
    </citation>
    <scope>NUCLEOTIDE SEQUENCE [LARGE SCALE GENOMIC DNA]</scope>
    <source>
        <strain evidence="7">CGMCC 4.7131</strain>
    </source>
</reference>
<dbReference type="Proteomes" id="UP001596035">
    <property type="component" value="Unassembled WGS sequence"/>
</dbReference>
<name>A0ABW0DQ80_9ACTN</name>
<dbReference type="PROSITE" id="PS51683">
    <property type="entry name" value="SAM_OMT_II"/>
    <property type="match status" value="1"/>
</dbReference>
<dbReference type="Gene3D" id="1.10.10.10">
    <property type="entry name" value="Winged helix-like DNA-binding domain superfamily/Winged helix DNA-binding domain"/>
    <property type="match status" value="1"/>
</dbReference>
<dbReference type="SUPFAM" id="SSF53335">
    <property type="entry name" value="S-adenosyl-L-methionine-dependent methyltransferases"/>
    <property type="match status" value="1"/>
</dbReference>
<accession>A0ABW0DQ80</accession>
<dbReference type="SUPFAM" id="SSF46785">
    <property type="entry name" value="Winged helix' DNA-binding domain"/>
    <property type="match status" value="1"/>
</dbReference>
<evidence type="ECO:0000259" key="4">
    <source>
        <dbReference type="Pfam" id="PF00891"/>
    </source>
</evidence>
<feature type="domain" description="O-methyltransferase dimerisation" evidence="5">
    <location>
        <begin position="19"/>
        <end position="86"/>
    </location>
</feature>
<keyword evidence="1 6" id="KW-0489">Methyltransferase</keyword>
<dbReference type="PIRSF" id="PIRSF005739">
    <property type="entry name" value="O-mtase"/>
    <property type="match status" value="1"/>
</dbReference>
<dbReference type="InterPro" id="IPR029063">
    <property type="entry name" value="SAM-dependent_MTases_sf"/>
</dbReference>
<keyword evidence="3" id="KW-0949">S-adenosyl-L-methionine</keyword>
<evidence type="ECO:0000256" key="3">
    <source>
        <dbReference type="ARBA" id="ARBA00022691"/>
    </source>
</evidence>
<organism evidence="6 7">
    <name type="scientific">Streptomyces atrovirens</name>
    <dbReference type="NCBI Taxonomy" id="285556"/>
    <lineage>
        <taxon>Bacteria</taxon>
        <taxon>Bacillati</taxon>
        <taxon>Actinomycetota</taxon>
        <taxon>Actinomycetes</taxon>
        <taxon>Kitasatosporales</taxon>
        <taxon>Streptomycetaceae</taxon>
        <taxon>Streptomyces</taxon>
    </lineage>
</organism>
<dbReference type="InterPro" id="IPR016461">
    <property type="entry name" value="COMT-like"/>
</dbReference>
<evidence type="ECO:0000259" key="5">
    <source>
        <dbReference type="Pfam" id="PF08100"/>
    </source>
</evidence>
<dbReference type="GO" id="GO:0008168">
    <property type="term" value="F:methyltransferase activity"/>
    <property type="evidence" value="ECO:0007669"/>
    <property type="project" value="UniProtKB-KW"/>
</dbReference>
<dbReference type="PANTHER" id="PTHR43712">
    <property type="entry name" value="PUTATIVE (AFU_ORTHOLOGUE AFUA_4G14580)-RELATED"/>
    <property type="match status" value="1"/>
</dbReference>
<dbReference type="EMBL" id="JBHSKN010000004">
    <property type="protein sequence ID" value="MFC5239193.1"/>
    <property type="molecule type" value="Genomic_DNA"/>
</dbReference>
<dbReference type="Gene3D" id="1.10.287.1350">
    <property type="match status" value="1"/>
</dbReference>
<dbReference type="Pfam" id="PF00891">
    <property type="entry name" value="Methyltransf_2"/>
    <property type="match status" value="1"/>
</dbReference>
<dbReference type="RefSeq" id="WP_344561140.1">
    <property type="nucleotide sequence ID" value="NZ_BAAATG010000021.1"/>
</dbReference>